<sequence>MASAVVHPSTVVEGWRMALLLLAFATVTFILEKSIHGLEHAFKSRRGLAIALEHIKNELLFVGSISLLLSAFQNLLAQICIPKYDTTIYTDRRRHLLAAGSTTYCLPNKQSLWPISLQHDTHIFIFVVACTHVVYGTITVYLTIWRVKSWRKWEDEAMEQARSGDMKVLKVPPFVKVPAKFLYRNIGSNPFIHFFLMLFRQYHLSVSQTLYNNARVLFIEKHGRDFDFNFHEVVIKGLEDELMHTLHPEWHLWIIAVIWYAIPPPAYVSFWMYGISVLIIMLVGGKLVDILVQIAVQVALKYGDSVVFGRMDDNPRAHGRIKALGRSSMRTIEPSQPSTQQNFMERIGKLSKQLESATRDDSDVAGPRAGGPSSLVQSTMASLGALFRPTSGEVVSGMFLSGTSNQREPGGQGQPQPVEKGARAEPATQTRASAIAVAPPAGKKVTGVDGCGAAAAAAPPTHQHMGLMRLSAPAELRRQQGKRFQSPHMGPLDSVNATGNGCVVHVVPPGAKRNMSAIIEQSTRHHLHHSRHHDHHHYHQHHQHQHQHQDQHDNHDRARLYGGGGVQQQHAKLCDDANRGPQNQPEPLRAPADGWKSAFAMFQHHPGHRPRTLSIRHALQNILGARGESSTSPREQQQQVPQQELLKMHCGRMQGDAVAPPNDTTAENAVEENGGADADAAAVLAEGPPPRDVSKRASAAANDIMTEITPANLVEVVMNSKPSPRGDPLGGEPSIRRRPQAFTSACGFSGCYGSESYSSGNEDGAPVRRRRSVLRPRRTASGRRRKVPLLMRPFYCGTYVKGSSEYVRDVLGRSQQLDAVELFWFKRPRFMTMLFTLAYFQNSLSIAICIFALAGMQDAVSTWQDVPKWAIIVQLCLDVVLVPQVSLSILPFYALIQPLGSHCSKDLIDYAIRNDQHAKPRRNRTLMELWRRTRSQNTPSEGQERSILGRLGFLGAKKPKRGNPSPAAPAEAPAEAPPAPGAHQLSYRLTTMPDKSKSFASAWTSPMLPFGPSVARTASAAFPSRLKPNGGAVRTASQHKPLSVRRTEPQPAALQLEVWNPTPILNGAPKRADSAGHRTIATAGDQQPLQSQVQVVIGRQPDPEPEPEPEPEPRLEPGLGPQTQADSGRPQLTEMVAAAAGAATGAECAATAGPLSQHSSSGSRSSSVTGHRGKV</sequence>
<feature type="transmembrane region" description="Helical" evidence="9">
    <location>
        <begin position="59"/>
        <end position="79"/>
    </location>
</feature>
<feature type="transmembrane region" description="Helical" evidence="9">
    <location>
        <begin position="123"/>
        <end position="144"/>
    </location>
</feature>
<name>A0A8J4DCE5_9CHLO</name>
<feature type="compositionally biased region" description="Polar residues" evidence="8">
    <location>
        <begin position="1084"/>
        <end position="1094"/>
    </location>
</feature>
<feature type="compositionally biased region" description="Low complexity" evidence="8">
    <location>
        <begin position="964"/>
        <end position="974"/>
    </location>
</feature>
<evidence type="ECO:0000256" key="4">
    <source>
        <dbReference type="ARBA" id="ARBA00022821"/>
    </source>
</evidence>
<comment type="subcellular location">
    <subcellularLocation>
        <location evidence="1">Membrane</location>
        <topology evidence="1">Multi-pass membrane protein</topology>
    </subcellularLocation>
</comment>
<evidence type="ECO:0000313" key="10">
    <source>
        <dbReference type="EMBL" id="GIM00143.1"/>
    </source>
</evidence>
<feature type="compositionally biased region" description="Basic and acidic residues" evidence="8">
    <location>
        <begin position="547"/>
        <end position="559"/>
    </location>
</feature>
<feature type="region of interest" description="Disordered" evidence="8">
    <location>
        <begin position="354"/>
        <end position="375"/>
    </location>
</feature>
<feature type="region of interest" description="Disordered" evidence="8">
    <location>
        <begin position="400"/>
        <end position="429"/>
    </location>
</feature>
<keyword evidence="4" id="KW-0611">Plant defense</keyword>
<feature type="compositionally biased region" description="Basic residues" evidence="8">
    <location>
        <begin position="524"/>
        <end position="546"/>
    </location>
</feature>
<comment type="similarity">
    <text evidence="2">Belongs to the MLO family.</text>
</comment>
<feature type="region of interest" description="Disordered" evidence="8">
    <location>
        <begin position="1066"/>
        <end position="1175"/>
    </location>
</feature>
<feature type="compositionally biased region" description="Basic residues" evidence="8">
    <location>
        <begin position="767"/>
        <end position="780"/>
    </location>
</feature>
<dbReference type="Pfam" id="PF03094">
    <property type="entry name" value="Mlo"/>
    <property type="match status" value="3"/>
</dbReference>
<keyword evidence="7" id="KW-0568">Pathogenesis-related protein</keyword>
<feature type="region of interest" description="Disordered" evidence="8">
    <location>
        <begin position="958"/>
        <end position="984"/>
    </location>
</feature>
<feature type="transmembrane region" description="Helical" evidence="9">
    <location>
        <begin position="250"/>
        <end position="267"/>
    </location>
</feature>
<protein>
    <submittedName>
        <fullName evidence="10">Uncharacterized protein</fullName>
    </submittedName>
</protein>
<feature type="region of interest" description="Disordered" evidence="8">
    <location>
        <begin position="1023"/>
        <end position="1048"/>
    </location>
</feature>
<accession>A0A8J4DCE5</accession>
<evidence type="ECO:0000256" key="6">
    <source>
        <dbReference type="ARBA" id="ARBA00023136"/>
    </source>
</evidence>
<evidence type="ECO:0000256" key="9">
    <source>
        <dbReference type="SAM" id="Phobius"/>
    </source>
</evidence>
<dbReference type="AlphaFoldDB" id="A0A8J4DCE5"/>
<dbReference type="Proteomes" id="UP000722791">
    <property type="component" value="Unassembled WGS sequence"/>
</dbReference>
<proteinExistence type="inferred from homology"/>
<evidence type="ECO:0000256" key="3">
    <source>
        <dbReference type="ARBA" id="ARBA00022692"/>
    </source>
</evidence>
<dbReference type="OrthoDB" id="1388414at2759"/>
<dbReference type="InterPro" id="IPR004326">
    <property type="entry name" value="Mlo"/>
</dbReference>
<dbReference type="PANTHER" id="PTHR31942">
    <property type="entry name" value="MLO-LIKE PROTEIN 1"/>
    <property type="match status" value="1"/>
</dbReference>
<evidence type="ECO:0000256" key="5">
    <source>
        <dbReference type="ARBA" id="ARBA00022989"/>
    </source>
</evidence>
<dbReference type="EMBL" id="BNCQ01000007">
    <property type="protein sequence ID" value="GIM00143.1"/>
    <property type="molecule type" value="Genomic_DNA"/>
</dbReference>
<keyword evidence="5 9" id="KW-1133">Transmembrane helix</keyword>
<organism evidence="10 11">
    <name type="scientific">Volvox reticuliferus</name>
    <dbReference type="NCBI Taxonomy" id="1737510"/>
    <lineage>
        <taxon>Eukaryota</taxon>
        <taxon>Viridiplantae</taxon>
        <taxon>Chlorophyta</taxon>
        <taxon>core chlorophytes</taxon>
        <taxon>Chlorophyceae</taxon>
        <taxon>CS clade</taxon>
        <taxon>Chlamydomonadales</taxon>
        <taxon>Volvocaceae</taxon>
        <taxon>Volvox</taxon>
    </lineage>
</organism>
<dbReference type="GO" id="GO:0016020">
    <property type="term" value="C:membrane"/>
    <property type="evidence" value="ECO:0007669"/>
    <property type="project" value="UniProtKB-SubCell"/>
</dbReference>
<evidence type="ECO:0000256" key="7">
    <source>
        <dbReference type="ARBA" id="ARBA00023265"/>
    </source>
</evidence>
<reference evidence="10" key="1">
    <citation type="journal article" date="2021" name="Proc. Natl. Acad. Sci. U.S.A.">
        <title>Three genomes in the algal genus Volvox reveal the fate of a haploid sex-determining region after a transition to homothallism.</title>
        <authorList>
            <person name="Yamamoto K."/>
            <person name="Hamaji T."/>
            <person name="Kawai-Toyooka H."/>
            <person name="Matsuzaki R."/>
            <person name="Takahashi F."/>
            <person name="Nishimura Y."/>
            <person name="Kawachi M."/>
            <person name="Noguchi H."/>
            <person name="Minakuchi Y."/>
            <person name="Umen J.G."/>
            <person name="Toyoda A."/>
            <person name="Nozaki H."/>
        </authorList>
    </citation>
    <scope>NUCLEOTIDE SEQUENCE</scope>
    <source>
        <strain evidence="10">NIES-3785</strain>
    </source>
</reference>
<evidence type="ECO:0000256" key="2">
    <source>
        <dbReference type="ARBA" id="ARBA00006574"/>
    </source>
</evidence>
<gene>
    <name evidence="10" type="ORF">Vretimale_5317</name>
</gene>
<dbReference type="PANTHER" id="PTHR31942:SF52">
    <property type="entry name" value="MLO-LIKE PROTEIN 1"/>
    <property type="match status" value="1"/>
</dbReference>
<evidence type="ECO:0000313" key="11">
    <source>
        <dbReference type="Proteomes" id="UP000722791"/>
    </source>
</evidence>
<evidence type="ECO:0000256" key="8">
    <source>
        <dbReference type="SAM" id="MobiDB-lite"/>
    </source>
</evidence>
<feature type="compositionally biased region" description="Low complexity" evidence="8">
    <location>
        <begin position="1137"/>
        <end position="1167"/>
    </location>
</feature>
<feature type="compositionally biased region" description="Low complexity" evidence="8">
    <location>
        <begin position="755"/>
        <end position="764"/>
    </location>
</feature>
<keyword evidence="3 9" id="KW-0812">Transmembrane</keyword>
<comment type="caution">
    <text evidence="10">The sequence shown here is derived from an EMBL/GenBank/DDBJ whole genome shotgun (WGS) entry which is preliminary data.</text>
</comment>
<keyword evidence="6 9" id="KW-0472">Membrane</keyword>
<feature type="transmembrane region" description="Helical" evidence="9">
    <location>
        <begin position="17"/>
        <end position="38"/>
    </location>
</feature>
<feature type="region of interest" description="Disordered" evidence="8">
    <location>
        <begin position="755"/>
        <end position="780"/>
    </location>
</feature>
<dbReference type="GO" id="GO:0006952">
    <property type="term" value="P:defense response"/>
    <property type="evidence" value="ECO:0007669"/>
    <property type="project" value="UniProtKB-KW"/>
</dbReference>
<feature type="region of interest" description="Disordered" evidence="8">
    <location>
        <begin position="522"/>
        <end position="591"/>
    </location>
</feature>
<evidence type="ECO:0000256" key="1">
    <source>
        <dbReference type="ARBA" id="ARBA00004141"/>
    </source>
</evidence>